<evidence type="ECO:0000313" key="1">
    <source>
        <dbReference type="EMBL" id="KPC53155.1"/>
    </source>
</evidence>
<gene>
    <name evidence="1" type="ORF">WG78_08695</name>
</gene>
<sequence length="252" mass="28426">MATFEIDLTLRSQASQDVSIETRHNEFMSALSAIDEPLGLKGLELPPPPECRGATAVFSPRLKVRGLQFYAHYLFRGQSYKYHDSAQFDDLLLYKFKSSNRAIDYKTLLRKNFPEIIAAIKPSSAVVYFSDYKAGYEGGFEPVPDASTAYDADGNSVWANAVFNQFREERNGNVDARHHIFTLAPAQFWGEALCERALGFGPRTVKSRLEGDALLVEIINDGVYLLLNDNLDMTFTEFKAMNNKFKKLLDLV</sequence>
<evidence type="ECO:0000313" key="2">
    <source>
        <dbReference type="Proteomes" id="UP000037939"/>
    </source>
</evidence>
<name>A0A0N0GNT5_9NEIS</name>
<organism evidence="1 2">
    <name type="scientific">Amantichitinum ursilacus</name>
    <dbReference type="NCBI Taxonomy" id="857265"/>
    <lineage>
        <taxon>Bacteria</taxon>
        <taxon>Pseudomonadati</taxon>
        <taxon>Pseudomonadota</taxon>
        <taxon>Betaproteobacteria</taxon>
        <taxon>Neisseriales</taxon>
        <taxon>Chitinibacteraceae</taxon>
        <taxon>Amantichitinum</taxon>
    </lineage>
</organism>
<proteinExistence type="predicted"/>
<dbReference type="RefSeq" id="WP_053937410.1">
    <property type="nucleotide sequence ID" value="NZ_LAQT01000007.1"/>
</dbReference>
<accession>A0A0N0GNT5</accession>
<dbReference type="EMBL" id="LAQT01000007">
    <property type="protein sequence ID" value="KPC53155.1"/>
    <property type="molecule type" value="Genomic_DNA"/>
</dbReference>
<dbReference type="STRING" id="857265.WG78_08695"/>
<keyword evidence="2" id="KW-1185">Reference proteome</keyword>
<protein>
    <submittedName>
        <fullName evidence="1">Uncharacterized protein</fullName>
    </submittedName>
</protein>
<reference evidence="1 2" key="1">
    <citation type="submission" date="2015-07" db="EMBL/GenBank/DDBJ databases">
        <title>Draft genome sequence of the Amantichitinum ursilacus IGB-41, a new chitin-degrading bacterium.</title>
        <authorList>
            <person name="Kirstahler P."/>
            <person name="Guenther M."/>
            <person name="Grumaz C."/>
            <person name="Rupp S."/>
            <person name="Zibek S."/>
            <person name="Sohn K."/>
        </authorList>
    </citation>
    <scope>NUCLEOTIDE SEQUENCE [LARGE SCALE GENOMIC DNA]</scope>
    <source>
        <strain evidence="1 2">IGB-41</strain>
    </source>
</reference>
<dbReference type="AlphaFoldDB" id="A0A0N0GNT5"/>
<comment type="caution">
    <text evidence="1">The sequence shown here is derived from an EMBL/GenBank/DDBJ whole genome shotgun (WGS) entry which is preliminary data.</text>
</comment>
<dbReference type="Proteomes" id="UP000037939">
    <property type="component" value="Unassembled WGS sequence"/>
</dbReference>
<dbReference type="OrthoDB" id="7003946at2"/>